<dbReference type="Proteomes" id="UP000663760">
    <property type="component" value="Chromosome 6"/>
</dbReference>
<dbReference type="EMBL" id="LR746269">
    <property type="protein sequence ID" value="CAA7397695.1"/>
    <property type="molecule type" value="Genomic_DNA"/>
</dbReference>
<reference evidence="1" key="1">
    <citation type="submission" date="2020-02" db="EMBL/GenBank/DDBJ databases">
        <authorList>
            <person name="Scholz U."/>
            <person name="Mascher M."/>
            <person name="Fiebig A."/>
        </authorList>
    </citation>
    <scope>NUCLEOTIDE SEQUENCE</scope>
</reference>
<gene>
    <name evidence="1" type="ORF">SI8410_06008360</name>
</gene>
<accession>A0A7I8KL48</accession>
<organism evidence="1 2">
    <name type="scientific">Spirodela intermedia</name>
    <name type="common">Intermediate duckweed</name>
    <dbReference type="NCBI Taxonomy" id="51605"/>
    <lineage>
        <taxon>Eukaryota</taxon>
        <taxon>Viridiplantae</taxon>
        <taxon>Streptophyta</taxon>
        <taxon>Embryophyta</taxon>
        <taxon>Tracheophyta</taxon>
        <taxon>Spermatophyta</taxon>
        <taxon>Magnoliopsida</taxon>
        <taxon>Liliopsida</taxon>
        <taxon>Araceae</taxon>
        <taxon>Lemnoideae</taxon>
        <taxon>Spirodela</taxon>
    </lineage>
</organism>
<keyword evidence="2" id="KW-1185">Reference proteome</keyword>
<name>A0A7I8KL48_SPIIN</name>
<evidence type="ECO:0000313" key="1">
    <source>
        <dbReference type="EMBL" id="CAA7397695.1"/>
    </source>
</evidence>
<evidence type="ECO:0000313" key="2">
    <source>
        <dbReference type="Proteomes" id="UP000663760"/>
    </source>
</evidence>
<protein>
    <submittedName>
        <fullName evidence="1">Uncharacterized protein</fullName>
    </submittedName>
</protein>
<sequence length="47" mass="5588">MLLLSCAYCVPLNNNTCIFPIFRLWVLCIHLRRIPYVHHKLSLESVF</sequence>
<proteinExistence type="predicted"/>
<dbReference type="AlphaFoldDB" id="A0A7I8KL48"/>